<sequence length="78" mass="9455">MTTSVFSFSFSRQWTLRRLLANWSSWRARARQLRRLDELPEYLLRDVGLDHLTREERSHLGKHRFLRNAISRADTKKI</sequence>
<dbReference type="RefSeq" id="WP_108388728.1">
    <property type="nucleotide sequence ID" value="NZ_QBUD01000019.1"/>
</dbReference>
<dbReference type="EMBL" id="QBUD01000019">
    <property type="protein sequence ID" value="PUB10399.1"/>
    <property type="molecule type" value="Genomic_DNA"/>
</dbReference>
<evidence type="ECO:0000259" key="1">
    <source>
        <dbReference type="Pfam" id="PF06568"/>
    </source>
</evidence>
<reference evidence="2 3" key="1">
    <citation type="submission" date="2018-04" db="EMBL/GenBank/DDBJ databases">
        <title>Genomic Encyclopedia of Archaeal and Bacterial Type Strains, Phase II (KMG-II): from individual species to whole genera.</title>
        <authorList>
            <person name="Goeker M."/>
        </authorList>
    </citation>
    <scope>NUCLEOTIDE SEQUENCE [LARGE SCALE GENOMIC DNA]</scope>
    <source>
        <strain evidence="2 3">DSM 29955</strain>
    </source>
</reference>
<name>A0A2T6K6U0_9RHOB</name>
<comment type="caution">
    <text evidence="2">The sequence shown here is derived from an EMBL/GenBank/DDBJ whole genome shotgun (WGS) entry which is preliminary data.</text>
</comment>
<dbReference type="Proteomes" id="UP000244523">
    <property type="component" value="Unassembled WGS sequence"/>
</dbReference>
<dbReference type="Pfam" id="PF06568">
    <property type="entry name" value="YjiS-like"/>
    <property type="match status" value="1"/>
</dbReference>
<keyword evidence="3" id="KW-1185">Reference proteome</keyword>
<proteinExistence type="predicted"/>
<gene>
    <name evidence="2" type="ORF">C8N45_11926</name>
</gene>
<evidence type="ECO:0000313" key="3">
    <source>
        <dbReference type="Proteomes" id="UP000244523"/>
    </source>
</evidence>
<protein>
    <submittedName>
        <fullName evidence="2">Uncharacterized protein DUF1127</fullName>
    </submittedName>
</protein>
<feature type="domain" description="YjiS-like" evidence="1">
    <location>
        <begin position="19"/>
        <end position="50"/>
    </location>
</feature>
<evidence type="ECO:0000313" key="2">
    <source>
        <dbReference type="EMBL" id="PUB10399.1"/>
    </source>
</evidence>
<dbReference type="InterPro" id="IPR009506">
    <property type="entry name" value="YjiS-like"/>
</dbReference>
<dbReference type="AlphaFoldDB" id="A0A2T6K6U0"/>
<organism evidence="2 3">
    <name type="scientific">Yoonia sediminilitoris</name>
    <dbReference type="NCBI Taxonomy" id="1286148"/>
    <lineage>
        <taxon>Bacteria</taxon>
        <taxon>Pseudomonadati</taxon>
        <taxon>Pseudomonadota</taxon>
        <taxon>Alphaproteobacteria</taxon>
        <taxon>Rhodobacterales</taxon>
        <taxon>Paracoccaceae</taxon>
        <taxon>Yoonia</taxon>
    </lineage>
</organism>
<accession>A0A2T6K6U0</accession>